<dbReference type="Gene3D" id="3.40.30.10">
    <property type="entry name" value="Glutaredoxin"/>
    <property type="match status" value="1"/>
</dbReference>
<evidence type="ECO:0000256" key="2">
    <source>
        <dbReference type="ARBA" id="ARBA00022748"/>
    </source>
</evidence>
<dbReference type="EMBL" id="VKGK01000034">
    <property type="protein sequence ID" value="TRY12424.1"/>
    <property type="molecule type" value="Genomic_DNA"/>
</dbReference>
<dbReference type="SUPFAM" id="SSF52833">
    <property type="entry name" value="Thioredoxin-like"/>
    <property type="match status" value="1"/>
</dbReference>
<keyword evidence="8" id="KW-1185">Reference proteome</keyword>
<feature type="domain" description="Thioredoxin" evidence="6">
    <location>
        <begin position="51"/>
        <end position="192"/>
    </location>
</feature>
<dbReference type="PROSITE" id="PS51352">
    <property type="entry name" value="THIOREDOXIN_2"/>
    <property type="match status" value="1"/>
</dbReference>
<dbReference type="AlphaFoldDB" id="A0A553JIY4"/>
<feature type="signal peptide" evidence="5">
    <location>
        <begin position="1"/>
        <end position="25"/>
    </location>
</feature>
<dbReference type="GO" id="GO:0017004">
    <property type="term" value="P:cytochrome complex assembly"/>
    <property type="evidence" value="ECO:0007669"/>
    <property type="project" value="UniProtKB-KW"/>
</dbReference>
<keyword evidence="2" id="KW-0201">Cytochrome c-type biogenesis</keyword>
<dbReference type="InterPro" id="IPR013766">
    <property type="entry name" value="Thioredoxin_domain"/>
</dbReference>
<proteinExistence type="predicted"/>
<protein>
    <submittedName>
        <fullName evidence="7">TlpA family protein disulfide reductase</fullName>
    </submittedName>
</protein>
<evidence type="ECO:0000256" key="4">
    <source>
        <dbReference type="ARBA" id="ARBA00023284"/>
    </source>
</evidence>
<comment type="subcellular location">
    <subcellularLocation>
        <location evidence="1">Cell envelope</location>
    </subcellularLocation>
</comment>
<dbReference type="InterPro" id="IPR036249">
    <property type="entry name" value="Thioredoxin-like_sf"/>
</dbReference>
<dbReference type="PANTHER" id="PTHR42852">
    <property type="entry name" value="THIOL:DISULFIDE INTERCHANGE PROTEIN DSBE"/>
    <property type="match status" value="1"/>
</dbReference>
<sequence>MEKTLLAMSLILSGMLLLIASAANASIPTEKVYNTGEQIEKPMIMSRFIEMSSARKVPNVSFKDTHGESIKLKQFKGKLVMVNLWATWCAPCIKEIPQMEHIRLVNADKDLVILPLSIDEESEKVAPFLERHGFADYQTWLDPDKSIDRVMPANVVPATYFFDGSGNLIGFLRGYLDWGDAEVQPYLEKLIAKYAHR</sequence>
<dbReference type="GO" id="GO:0016209">
    <property type="term" value="F:antioxidant activity"/>
    <property type="evidence" value="ECO:0007669"/>
    <property type="project" value="InterPro"/>
</dbReference>
<evidence type="ECO:0000256" key="3">
    <source>
        <dbReference type="ARBA" id="ARBA00023157"/>
    </source>
</evidence>
<dbReference type="InterPro" id="IPR000866">
    <property type="entry name" value="AhpC/TSA"/>
</dbReference>
<evidence type="ECO:0000256" key="5">
    <source>
        <dbReference type="SAM" id="SignalP"/>
    </source>
</evidence>
<gene>
    <name evidence="7" type="ORF">FN961_21005</name>
</gene>
<dbReference type="CDD" id="cd02966">
    <property type="entry name" value="TlpA_like_family"/>
    <property type="match status" value="1"/>
</dbReference>
<evidence type="ECO:0000259" key="6">
    <source>
        <dbReference type="PROSITE" id="PS51352"/>
    </source>
</evidence>
<dbReference type="Pfam" id="PF00578">
    <property type="entry name" value="AhpC-TSA"/>
    <property type="match status" value="1"/>
</dbReference>
<dbReference type="OrthoDB" id="9799347at2"/>
<accession>A0A553JIY4</accession>
<dbReference type="InterPro" id="IPR050553">
    <property type="entry name" value="Thioredoxin_ResA/DsbE_sf"/>
</dbReference>
<dbReference type="GO" id="GO:0030313">
    <property type="term" value="C:cell envelope"/>
    <property type="evidence" value="ECO:0007669"/>
    <property type="project" value="UniProtKB-SubCell"/>
</dbReference>
<comment type="caution">
    <text evidence="7">The sequence shown here is derived from an EMBL/GenBank/DDBJ whole genome shotgun (WGS) entry which is preliminary data.</text>
</comment>
<feature type="chain" id="PRO_5022081465" evidence="5">
    <location>
        <begin position="26"/>
        <end position="197"/>
    </location>
</feature>
<dbReference type="GO" id="GO:0016491">
    <property type="term" value="F:oxidoreductase activity"/>
    <property type="evidence" value="ECO:0007669"/>
    <property type="project" value="InterPro"/>
</dbReference>
<evidence type="ECO:0000313" key="8">
    <source>
        <dbReference type="Proteomes" id="UP000318126"/>
    </source>
</evidence>
<dbReference type="PANTHER" id="PTHR42852:SF6">
    <property type="entry name" value="THIOL:DISULFIDE INTERCHANGE PROTEIN DSBE"/>
    <property type="match status" value="1"/>
</dbReference>
<organism evidence="7 8">
    <name type="scientific">Shewanella hanedai</name>
    <name type="common">Alteromonas hanedai</name>
    <dbReference type="NCBI Taxonomy" id="25"/>
    <lineage>
        <taxon>Bacteria</taxon>
        <taxon>Pseudomonadati</taxon>
        <taxon>Pseudomonadota</taxon>
        <taxon>Gammaproteobacteria</taxon>
        <taxon>Alteromonadales</taxon>
        <taxon>Shewanellaceae</taxon>
        <taxon>Shewanella</taxon>
    </lineage>
</organism>
<name>A0A553JIY4_SHEHA</name>
<evidence type="ECO:0000256" key="1">
    <source>
        <dbReference type="ARBA" id="ARBA00004196"/>
    </source>
</evidence>
<reference evidence="8" key="1">
    <citation type="submission" date="2019-07" db="EMBL/GenBank/DDBJ databases">
        <title>Shewanella sp. YLB-08 draft genomic sequence.</title>
        <authorList>
            <person name="Yu L."/>
        </authorList>
    </citation>
    <scope>NUCLEOTIDE SEQUENCE [LARGE SCALE GENOMIC DNA]</scope>
    <source>
        <strain evidence="8">JCM 20706</strain>
    </source>
</reference>
<dbReference type="Proteomes" id="UP000318126">
    <property type="component" value="Unassembled WGS sequence"/>
</dbReference>
<evidence type="ECO:0000313" key="7">
    <source>
        <dbReference type="EMBL" id="TRY12424.1"/>
    </source>
</evidence>
<keyword evidence="3" id="KW-1015">Disulfide bond</keyword>
<keyword evidence="5" id="KW-0732">Signal</keyword>
<keyword evidence="4" id="KW-0676">Redox-active center</keyword>